<keyword evidence="2" id="KW-0472">Membrane</keyword>
<evidence type="ECO:0000313" key="3">
    <source>
        <dbReference type="EMBL" id="GMH60702.1"/>
    </source>
</evidence>
<reference evidence="4" key="1">
    <citation type="journal article" date="2023" name="Commun. Biol.">
        <title>Genome analysis of Parmales, the sister group of diatoms, reveals the evolutionary specialization of diatoms from phago-mixotrophs to photoautotrophs.</title>
        <authorList>
            <person name="Ban H."/>
            <person name="Sato S."/>
            <person name="Yoshikawa S."/>
            <person name="Yamada K."/>
            <person name="Nakamura Y."/>
            <person name="Ichinomiya M."/>
            <person name="Sato N."/>
            <person name="Blanc-Mathieu R."/>
            <person name="Endo H."/>
            <person name="Kuwata A."/>
            <person name="Ogata H."/>
        </authorList>
    </citation>
    <scope>NUCLEOTIDE SEQUENCE [LARGE SCALE GENOMIC DNA]</scope>
    <source>
        <strain evidence="4">NIES 3700</strain>
    </source>
</reference>
<name>A0A9W6ZUJ1_9STRA</name>
<evidence type="ECO:0000256" key="1">
    <source>
        <dbReference type="SAM" id="MobiDB-lite"/>
    </source>
</evidence>
<keyword evidence="2" id="KW-1133">Transmembrane helix</keyword>
<proteinExistence type="predicted"/>
<sequence length="338" mass="38819">MGPRKKIAYKGSGWLDRLQKDAQKDEMDHTNTNPSFFVFLTVIQPIVCCGIAHWFEIPLEFAILPILSHLVMFFVSHYYLKTCNFFDITGETTFFPLIVYSHWSGVGGTRSTLVTVLSLIWCTRLGIFLGWRIMSRGSDWRFDKLMEAPAYNCFGWVAQGTWIFLQGFAIWHTHHIAPAQSDVWGDWRSYLGIVVWAVGMGCEHTADMQKTAWNAKTKSGRQTTWIREGLWKYSRHPNFFGENTNWLGIFIASGCHPVAFVSPFWSWFFLVFTSLMLLEKRLDKKFGGKAEYEAYKEGTSVLVPWFVREGVGEKKKISSGRNTPKRKSGSRSKASKSK</sequence>
<evidence type="ECO:0000313" key="4">
    <source>
        <dbReference type="Proteomes" id="UP001165122"/>
    </source>
</evidence>
<dbReference type="Proteomes" id="UP001165122">
    <property type="component" value="Unassembled WGS sequence"/>
</dbReference>
<feature type="compositionally biased region" description="Basic residues" evidence="1">
    <location>
        <begin position="323"/>
        <end position="338"/>
    </location>
</feature>
<dbReference type="EMBL" id="BRXW01000503">
    <property type="protein sequence ID" value="GMH60702.1"/>
    <property type="molecule type" value="Genomic_DNA"/>
</dbReference>
<feature type="transmembrane region" description="Helical" evidence="2">
    <location>
        <begin position="109"/>
        <end position="131"/>
    </location>
</feature>
<organism evidence="3 4">
    <name type="scientific">Triparma laevis f. longispina</name>
    <dbReference type="NCBI Taxonomy" id="1714387"/>
    <lineage>
        <taxon>Eukaryota</taxon>
        <taxon>Sar</taxon>
        <taxon>Stramenopiles</taxon>
        <taxon>Ochrophyta</taxon>
        <taxon>Bolidophyceae</taxon>
        <taxon>Parmales</taxon>
        <taxon>Triparmaceae</taxon>
        <taxon>Triparma</taxon>
    </lineage>
</organism>
<dbReference type="AlphaFoldDB" id="A0A9W6ZUJ1"/>
<dbReference type="PROSITE" id="PS50244">
    <property type="entry name" value="S5A_REDUCTASE"/>
    <property type="match status" value="1"/>
</dbReference>
<comment type="caution">
    <text evidence="3">The sequence shown here is derived from an EMBL/GenBank/DDBJ whole genome shotgun (WGS) entry which is preliminary data.</text>
</comment>
<dbReference type="OrthoDB" id="190878at2759"/>
<dbReference type="Gene3D" id="1.20.120.1630">
    <property type="match status" value="1"/>
</dbReference>
<dbReference type="InterPro" id="IPR010721">
    <property type="entry name" value="UstE-like"/>
</dbReference>
<evidence type="ECO:0000256" key="2">
    <source>
        <dbReference type="SAM" id="Phobius"/>
    </source>
</evidence>
<keyword evidence="4" id="KW-1185">Reference proteome</keyword>
<feature type="transmembrane region" description="Helical" evidence="2">
    <location>
        <begin position="246"/>
        <end position="278"/>
    </location>
</feature>
<protein>
    <recommendedName>
        <fullName evidence="5">Steroid 5-alpha reductase C-terminal domain-containing protein</fullName>
    </recommendedName>
</protein>
<dbReference type="PANTHER" id="PTHR32251">
    <property type="entry name" value="3-OXO-5-ALPHA-STEROID 4-DEHYDROGENASE"/>
    <property type="match status" value="1"/>
</dbReference>
<dbReference type="GO" id="GO:0016020">
    <property type="term" value="C:membrane"/>
    <property type="evidence" value="ECO:0007669"/>
    <property type="project" value="TreeGrafter"/>
</dbReference>
<feature type="transmembrane region" description="Helical" evidence="2">
    <location>
        <begin position="61"/>
        <end position="80"/>
    </location>
</feature>
<gene>
    <name evidence="3" type="ORF">TrLO_g904</name>
</gene>
<keyword evidence="2" id="KW-0812">Transmembrane</keyword>
<evidence type="ECO:0008006" key="5">
    <source>
        <dbReference type="Google" id="ProtNLM"/>
    </source>
</evidence>
<dbReference type="Pfam" id="PF06966">
    <property type="entry name" value="DUF1295"/>
    <property type="match status" value="1"/>
</dbReference>
<feature type="region of interest" description="Disordered" evidence="1">
    <location>
        <begin position="314"/>
        <end position="338"/>
    </location>
</feature>
<accession>A0A9W6ZUJ1</accession>
<feature type="transmembrane region" description="Helical" evidence="2">
    <location>
        <begin position="36"/>
        <end position="55"/>
    </location>
</feature>
<dbReference type="PANTHER" id="PTHR32251:SF17">
    <property type="entry name" value="STEROID 5-ALPHA REDUCTASE C-TERMINAL DOMAIN-CONTAINING PROTEIN"/>
    <property type="match status" value="1"/>
</dbReference>